<keyword evidence="1" id="KW-0732">Signal</keyword>
<name>A0ABQ5UWA9_9PROT</name>
<comment type="caution">
    <text evidence="2">The sequence shown here is derived from an EMBL/GenBank/DDBJ whole genome shotgun (WGS) entry which is preliminary data.</text>
</comment>
<keyword evidence="3" id="KW-1185">Reference proteome</keyword>
<protein>
    <recommendedName>
        <fullName evidence="4">Peptidase C-terminal archaeal/bacterial domain-containing protein</fullName>
    </recommendedName>
</protein>
<sequence>MKKTMLIAAALAAGLPGQSQANPYEDEVVAQLLVIQGVALTEGYEQFGDVAIDSMSDSTTDTFVLSLDKGMDYIIVGACDSDCGDIDFRLYDDDGDLIEDDVSDDDVPVVEFSSRRSGEYYLEIEMFDCTNDPCTYGIMTLER</sequence>
<evidence type="ECO:0000313" key="2">
    <source>
        <dbReference type="EMBL" id="GLQ19564.1"/>
    </source>
</evidence>
<gene>
    <name evidence="2" type="ORF">GCM10007854_05190</name>
</gene>
<reference evidence="2" key="1">
    <citation type="journal article" date="2014" name="Int. J. Syst. Evol. Microbiol.">
        <title>Complete genome of a new Firmicutes species belonging to the dominant human colonic microbiota ('Ruminococcus bicirculans') reveals two chromosomes and a selective capacity to utilize plant glucans.</title>
        <authorList>
            <consortium name="NISC Comparative Sequencing Program"/>
            <person name="Wegmann U."/>
            <person name="Louis P."/>
            <person name="Goesmann A."/>
            <person name="Henrissat B."/>
            <person name="Duncan S.H."/>
            <person name="Flint H.J."/>
        </authorList>
    </citation>
    <scope>NUCLEOTIDE SEQUENCE</scope>
    <source>
        <strain evidence="2">NBRC 108216</strain>
    </source>
</reference>
<evidence type="ECO:0000256" key="1">
    <source>
        <dbReference type="SAM" id="SignalP"/>
    </source>
</evidence>
<dbReference type="RefSeq" id="WP_284369327.1">
    <property type="nucleotide sequence ID" value="NZ_BSNJ01000001.1"/>
</dbReference>
<dbReference type="Gene3D" id="2.60.120.380">
    <property type="match status" value="1"/>
</dbReference>
<evidence type="ECO:0008006" key="4">
    <source>
        <dbReference type="Google" id="ProtNLM"/>
    </source>
</evidence>
<dbReference type="Proteomes" id="UP001161390">
    <property type="component" value="Unassembled WGS sequence"/>
</dbReference>
<reference evidence="2" key="2">
    <citation type="submission" date="2023-01" db="EMBL/GenBank/DDBJ databases">
        <title>Draft genome sequence of Algimonas porphyrae strain NBRC 108216.</title>
        <authorList>
            <person name="Sun Q."/>
            <person name="Mori K."/>
        </authorList>
    </citation>
    <scope>NUCLEOTIDE SEQUENCE</scope>
    <source>
        <strain evidence="2">NBRC 108216</strain>
    </source>
</reference>
<accession>A0ABQ5UWA9</accession>
<feature type="chain" id="PRO_5045867190" description="Peptidase C-terminal archaeal/bacterial domain-containing protein" evidence="1">
    <location>
        <begin position="22"/>
        <end position="143"/>
    </location>
</feature>
<proteinExistence type="predicted"/>
<feature type="signal peptide" evidence="1">
    <location>
        <begin position="1"/>
        <end position="21"/>
    </location>
</feature>
<dbReference type="EMBL" id="BSNJ01000001">
    <property type="protein sequence ID" value="GLQ19564.1"/>
    <property type="molecule type" value="Genomic_DNA"/>
</dbReference>
<organism evidence="2 3">
    <name type="scientific">Algimonas porphyrae</name>
    <dbReference type="NCBI Taxonomy" id="1128113"/>
    <lineage>
        <taxon>Bacteria</taxon>
        <taxon>Pseudomonadati</taxon>
        <taxon>Pseudomonadota</taxon>
        <taxon>Alphaproteobacteria</taxon>
        <taxon>Maricaulales</taxon>
        <taxon>Robiginitomaculaceae</taxon>
        <taxon>Algimonas</taxon>
    </lineage>
</organism>
<evidence type="ECO:0000313" key="3">
    <source>
        <dbReference type="Proteomes" id="UP001161390"/>
    </source>
</evidence>